<evidence type="ECO:0000256" key="2">
    <source>
        <dbReference type="ARBA" id="ARBA00022801"/>
    </source>
</evidence>
<keyword evidence="3" id="KW-1133">Transmembrane helix</keyword>
<proteinExistence type="inferred from homology"/>
<dbReference type="InterPro" id="IPR033199">
    <property type="entry name" value="DDAH-like"/>
</dbReference>
<accession>A0ABT6KJ54</accession>
<feature type="transmembrane region" description="Helical" evidence="3">
    <location>
        <begin position="79"/>
        <end position="102"/>
    </location>
</feature>
<dbReference type="Proteomes" id="UP001160142">
    <property type="component" value="Unassembled WGS sequence"/>
</dbReference>
<evidence type="ECO:0000256" key="3">
    <source>
        <dbReference type="SAM" id="Phobius"/>
    </source>
</evidence>
<protein>
    <submittedName>
        <fullName evidence="4">Dimethylargininase</fullName>
        <ecNumber evidence="4">3.5.3.18</ecNumber>
    </submittedName>
</protein>
<name>A0ABT6KJ54_9MICO</name>
<dbReference type="PANTHER" id="PTHR12737">
    <property type="entry name" value="DIMETHYLARGININE DIMETHYLAMINOHYDROLASE"/>
    <property type="match status" value="1"/>
</dbReference>
<feature type="transmembrane region" description="Helical" evidence="3">
    <location>
        <begin position="12"/>
        <end position="36"/>
    </location>
</feature>
<dbReference type="RefSeq" id="WP_322132369.1">
    <property type="nucleotide sequence ID" value="NZ_CP085036.1"/>
</dbReference>
<keyword evidence="3" id="KW-0812">Transmembrane</keyword>
<dbReference type="Gene3D" id="3.75.10.10">
    <property type="entry name" value="L-arginine/glycine Amidinotransferase, Chain A"/>
    <property type="match status" value="1"/>
</dbReference>
<evidence type="ECO:0000256" key="1">
    <source>
        <dbReference type="ARBA" id="ARBA00008532"/>
    </source>
</evidence>
<dbReference type="EC" id="3.5.3.18" evidence="4"/>
<keyword evidence="5" id="KW-1185">Reference proteome</keyword>
<evidence type="ECO:0000313" key="4">
    <source>
        <dbReference type="EMBL" id="MDH6180000.1"/>
    </source>
</evidence>
<keyword evidence="2 4" id="KW-0378">Hydrolase</keyword>
<evidence type="ECO:0000313" key="5">
    <source>
        <dbReference type="Proteomes" id="UP001160142"/>
    </source>
</evidence>
<dbReference type="PANTHER" id="PTHR12737:SF9">
    <property type="entry name" value="DIMETHYLARGININASE"/>
    <property type="match status" value="1"/>
</dbReference>
<keyword evidence="3" id="KW-0472">Membrane</keyword>
<dbReference type="NCBIfam" id="NF045660">
    <property type="entry name" value="DiMthArgaseDdahStm"/>
    <property type="match status" value="1"/>
</dbReference>
<sequence>MHTRPLSFSRRLSASVITGVVSALAVHVAVVLVFFVTNGATGENLIALNNYFIVGSVILAGLFVVAGLIGAFRTWWGAAIAGLVAGLLASTLGVVIAVLGFGQGWSEQATQFLLTTLVGTNLVLEIAAIVVAVTLGRSLWRLVTTWKRDIQRRVALVRPPSSRLDEGELTHLERTPVDHELAERQWDGYVAALAAEGFEVLDVAAADDLPDSVFVEDTVVIFDDLAVITSPGVESRRGEVDDVRETVASLGLRVEEISAPGTLDGGDVLKVGTTIYVGSGGRTNGEGIRQLREILVPLGYRVVGVPVKKVLHLKSAVTALPDGTVIGHKSLVEHPGIFDRFLAVPEVHGSAVVVLSHDAVLISASAPKTAALLESLGYRVVPVEVSEFEKLEGCVTCLSVRIR</sequence>
<feature type="transmembrane region" description="Helical" evidence="3">
    <location>
        <begin position="48"/>
        <end position="72"/>
    </location>
</feature>
<dbReference type="GO" id="GO:0016403">
    <property type="term" value="F:dimethylargininase activity"/>
    <property type="evidence" value="ECO:0007669"/>
    <property type="project" value="UniProtKB-EC"/>
</dbReference>
<feature type="transmembrane region" description="Helical" evidence="3">
    <location>
        <begin position="122"/>
        <end position="143"/>
    </location>
</feature>
<dbReference type="EMBL" id="JARXVQ010000001">
    <property type="protein sequence ID" value="MDH6180000.1"/>
    <property type="molecule type" value="Genomic_DNA"/>
</dbReference>
<dbReference type="SUPFAM" id="SSF55909">
    <property type="entry name" value="Pentein"/>
    <property type="match status" value="1"/>
</dbReference>
<reference evidence="4 5" key="1">
    <citation type="submission" date="2023-04" db="EMBL/GenBank/DDBJ databases">
        <title>Genome Encyclopedia of Bacteria and Archaea VI: Functional Genomics of Type Strains.</title>
        <authorList>
            <person name="Whitman W."/>
        </authorList>
    </citation>
    <scope>NUCLEOTIDE SEQUENCE [LARGE SCALE GENOMIC DNA]</scope>
    <source>
        <strain evidence="4 5">SG_E_30_P1</strain>
    </source>
</reference>
<organism evidence="4 5">
    <name type="scientific">Antiquaquibacter oligotrophicus</name>
    <dbReference type="NCBI Taxonomy" id="2880260"/>
    <lineage>
        <taxon>Bacteria</taxon>
        <taxon>Bacillati</taxon>
        <taxon>Actinomycetota</taxon>
        <taxon>Actinomycetes</taxon>
        <taxon>Micrococcales</taxon>
        <taxon>Microbacteriaceae</taxon>
        <taxon>Antiquaquibacter</taxon>
    </lineage>
</organism>
<comment type="similarity">
    <text evidence="1">Belongs to the DDAH family.</text>
</comment>
<gene>
    <name evidence="4" type="ORF">M2152_000182</name>
</gene>
<comment type="caution">
    <text evidence="4">The sequence shown here is derived from an EMBL/GenBank/DDBJ whole genome shotgun (WGS) entry which is preliminary data.</text>
</comment>